<name>A0ABS2PHW3_9BACL</name>
<dbReference type="Proteomes" id="UP000741863">
    <property type="component" value="Unassembled WGS sequence"/>
</dbReference>
<dbReference type="RefSeq" id="WP_204699766.1">
    <property type="nucleotide sequence ID" value="NZ_JAFBEC010000021.1"/>
</dbReference>
<evidence type="ECO:0000256" key="2">
    <source>
        <dbReference type="ARBA" id="ARBA00009077"/>
    </source>
</evidence>
<organism evidence="6 7">
    <name type="scientific">Geomicrobium sediminis</name>
    <dbReference type="NCBI Taxonomy" id="1347788"/>
    <lineage>
        <taxon>Bacteria</taxon>
        <taxon>Bacillati</taxon>
        <taxon>Bacillota</taxon>
        <taxon>Bacilli</taxon>
        <taxon>Bacillales</taxon>
        <taxon>Geomicrobium</taxon>
    </lineage>
</organism>
<dbReference type="EMBL" id="JAFBEC010000021">
    <property type="protein sequence ID" value="MBM7635028.1"/>
    <property type="molecule type" value="Genomic_DNA"/>
</dbReference>
<dbReference type="PANTHER" id="PTHR43797:SF2">
    <property type="entry name" value="HOMOCYSTEINE_CYSTEINE SYNTHASE"/>
    <property type="match status" value="1"/>
</dbReference>
<evidence type="ECO:0000256" key="5">
    <source>
        <dbReference type="RuleBase" id="RU362118"/>
    </source>
</evidence>
<gene>
    <name evidence="6" type="ORF">JOD17_004171</name>
</gene>
<dbReference type="Gene3D" id="3.40.640.10">
    <property type="entry name" value="Type I PLP-dependent aspartate aminotransferase-like (Major domain)"/>
    <property type="match status" value="1"/>
</dbReference>
<dbReference type="Pfam" id="PF01053">
    <property type="entry name" value="Cys_Met_Meta_PP"/>
    <property type="match status" value="1"/>
</dbReference>
<reference evidence="6 7" key="1">
    <citation type="submission" date="2021-01" db="EMBL/GenBank/DDBJ databases">
        <title>Genomic Encyclopedia of Type Strains, Phase IV (KMG-IV): sequencing the most valuable type-strain genomes for metagenomic binning, comparative biology and taxonomic classification.</title>
        <authorList>
            <person name="Goeker M."/>
        </authorList>
    </citation>
    <scope>NUCLEOTIDE SEQUENCE [LARGE SCALE GENOMIC DNA]</scope>
    <source>
        <strain evidence="6 7">DSM 25540</strain>
    </source>
</reference>
<dbReference type="InterPro" id="IPR000277">
    <property type="entry name" value="Cys/Met-Metab_PyrdxlP-dep_enz"/>
</dbReference>
<evidence type="ECO:0000256" key="1">
    <source>
        <dbReference type="ARBA" id="ARBA00001933"/>
    </source>
</evidence>
<protein>
    <submittedName>
        <fullName evidence="6">O-acetylhomoserine/O-acetylserine sulfhydrylase-like pyridoxal-dependent enzyme</fullName>
    </submittedName>
</protein>
<dbReference type="SUPFAM" id="SSF53383">
    <property type="entry name" value="PLP-dependent transferases"/>
    <property type="match status" value="1"/>
</dbReference>
<accession>A0ABS2PHW3</accession>
<keyword evidence="3" id="KW-0808">Transferase</keyword>
<sequence length="454" mass="50482">MSQQVKTGMQHYIEIGRQKQQAEQQYREKMRKKRFDTIAAHGMYSLEEASSNYGSTMEPLVLSPAQHFENSDHLEAALSYATPAWGYTRIHNPSLHYLEETLSLLEGYGYDGETNSTVTSSGMSAIFMATQPFLEDPVPGVNFIADAKCYGGTFMLFNERYHKERNIDVRWIEDSSDLSHWEHSIDEHTRFLYVEMPSNPSLTVVDLEGLSALAHHHNLPLIVDATIATPALMRPLRHGADIVIHSLSKAIGGSGSAIAGAIIAKNHITTKLNNDDLKANFTGYLKLWPMRDHGPALSPMSAHFLLNDIRTLRTRVDAMSKNALTVAKQLESIPSVEAVYYPGLPSNAGHTTAKRYMQLVDHPEQSNRYGHLISFTVASGAQATRDTLDRLSLIWRATDLGRHKSVAVIPSISTHQQQGETGRSLASIPANLIRLSIGMEHPDDLMTDLEQALQ</sequence>
<dbReference type="InterPro" id="IPR006235">
    <property type="entry name" value="OAc-hSer/O-AcSer_sulfhydrylase"/>
</dbReference>
<proteinExistence type="inferred from homology"/>
<evidence type="ECO:0000313" key="6">
    <source>
        <dbReference type="EMBL" id="MBM7635028.1"/>
    </source>
</evidence>
<evidence type="ECO:0000256" key="4">
    <source>
        <dbReference type="ARBA" id="ARBA00022898"/>
    </source>
</evidence>
<dbReference type="InterPro" id="IPR015421">
    <property type="entry name" value="PyrdxlP-dep_Trfase_major"/>
</dbReference>
<keyword evidence="7" id="KW-1185">Reference proteome</keyword>
<comment type="similarity">
    <text evidence="2 5">Belongs to the trans-sulfuration enzymes family.</text>
</comment>
<dbReference type="PANTHER" id="PTHR43797">
    <property type="entry name" value="HOMOCYSTEINE/CYSTEINE SYNTHASE"/>
    <property type="match status" value="1"/>
</dbReference>
<dbReference type="Gene3D" id="3.90.1150.10">
    <property type="entry name" value="Aspartate Aminotransferase, domain 1"/>
    <property type="match status" value="1"/>
</dbReference>
<dbReference type="InterPro" id="IPR015424">
    <property type="entry name" value="PyrdxlP-dep_Trfase"/>
</dbReference>
<dbReference type="PIRSF" id="PIRSF001434">
    <property type="entry name" value="CGS"/>
    <property type="match status" value="1"/>
</dbReference>
<comment type="caution">
    <text evidence="6">The sequence shown here is derived from an EMBL/GenBank/DDBJ whole genome shotgun (WGS) entry which is preliminary data.</text>
</comment>
<keyword evidence="4 5" id="KW-0663">Pyridoxal phosphate</keyword>
<evidence type="ECO:0000313" key="7">
    <source>
        <dbReference type="Proteomes" id="UP000741863"/>
    </source>
</evidence>
<evidence type="ECO:0000256" key="3">
    <source>
        <dbReference type="ARBA" id="ARBA00022679"/>
    </source>
</evidence>
<dbReference type="InterPro" id="IPR015422">
    <property type="entry name" value="PyrdxlP-dep_Trfase_small"/>
</dbReference>
<comment type="cofactor">
    <cofactor evidence="1 5">
        <name>pyridoxal 5'-phosphate</name>
        <dbReference type="ChEBI" id="CHEBI:597326"/>
    </cofactor>
</comment>